<dbReference type="AlphaFoldDB" id="V5G1M1"/>
<sequence length="845" mass="93750">MSGSQEPSLLDYARFHGIAIDHQAIAPLDQVPPPHGSVNDDFTDPPGTPSIDPVAVRRSLEQELKSEKLDIPKDAARFLSSLLRTASGKSLDVDWDSICPGAHPNRNLKLEVPLLKRHCEPSTSLSRAERIALDPVKLQLPRESVSDEEDEGLVFPKQYYDLSDSIKKGLSTERLDCSKDDLESLQRIRRIEKPDSRSILEEICESQRERNGQYLRDLSPILLPRRTYASMHVNSHLASTVSSLSSPEIITGNMHTVKDPHSEEYGTTGRSCSDNGVMRSETEEPTGPGSRIHSDELTHTDEVGDNNTEVHSVPFIVEHDYEETDYVYPTPQHNVQCPYTDDLLSDPNTAGGMLDGYIGELSTHCFESLTPTNEFPDDDVPEQKTETGDPADTNIASKPFISRTKNQTKPHDSKYLSFPEVSKSDSQGLLLSDPSRPAVIISGSDFPSSKCAGLAAQMPSTPMICTEKSPEKVDSLENTPEIDRGSNSEIQIENPARVKKQIKKIRHVKPPKHTQQADDLDRSKVAESLSASTFSALGSLASFMKIRGVTSKRRKTEQSRFFPAEVSQNGVLINSDLTKRPREDCTSRRAYEKLDITILDTPSSALVTHSLILVLSTSFLRMHRHIVRALESLTAAPTLVFRDYEGHGHQEACISVGNASNVLLEADIILSPTAGIIVTTTQATTQLYLPGHKRQVSDDGFPPFDSPLRERIARLSLRYDHIYLFICHAPSHTMDSSAESSTLTVDPKVLSSVQSLIAFCASLYSLENPKEPDIGSMSTRKAIYQSVFKTSQDETSWEVFLRRAGLNPFAALAVLEFINRQELLEDGGVSDSIEEWHFEEYGINF</sequence>
<dbReference type="EMBL" id="BAUL01000102">
    <property type="protein sequence ID" value="GAD94767.1"/>
    <property type="molecule type" value="Genomic_DNA"/>
</dbReference>
<feature type="region of interest" description="Disordered" evidence="1">
    <location>
        <begin position="255"/>
        <end position="308"/>
    </location>
</feature>
<evidence type="ECO:0000256" key="1">
    <source>
        <dbReference type="SAM" id="MobiDB-lite"/>
    </source>
</evidence>
<dbReference type="InParanoid" id="V5G1M1"/>
<dbReference type="Pfam" id="PF23394">
    <property type="entry name" value="DUF7102"/>
    <property type="match status" value="1"/>
</dbReference>
<dbReference type="InterPro" id="IPR057559">
    <property type="entry name" value="SAM_6"/>
</dbReference>
<feature type="compositionally biased region" description="Basic and acidic residues" evidence="1">
    <location>
        <begin position="292"/>
        <end position="302"/>
    </location>
</feature>
<dbReference type="Proteomes" id="UP000018001">
    <property type="component" value="Unassembled WGS sequence"/>
</dbReference>
<accession>V5G1M1</accession>
<evidence type="ECO:0000259" key="3">
    <source>
        <dbReference type="Pfam" id="PF23395"/>
    </source>
</evidence>
<evidence type="ECO:0000313" key="5">
    <source>
        <dbReference type="Proteomes" id="UP000018001"/>
    </source>
</evidence>
<keyword evidence="5" id="KW-1185">Reference proteome</keyword>
<dbReference type="eggNOG" id="ENOG502RXCE">
    <property type="taxonomic scope" value="Eukaryota"/>
</dbReference>
<proteinExistence type="predicted"/>
<dbReference type="HOGENOM" id="CLU_005396_1_0_1"/>
<dbReference type="Pfam" id="PF23395">
    <property type="entry name" value="SAM_6"/>
    <property type="match status" value="1"/>
</dbReference>
<evidence type="ECO:0000313" key="4">
    <source>
        <dbReference type="EMBL" id="GAD94767.1"/>
    </source>
</evidence>
<name>V5G1M1_BYSSN</name>
<feature type="domain" description="DUF7102" evidence="2">
    <location>
        <begin position="612"/>
        <end position="763"/>
    </location>
</feature>
<protein>
    <submittedName>
        <fullName evidence="4">Uncharacterized protein</fullName>
    </submittedName>
</protein>
<feature type="region of interest" description="Disordered" evidence="1">
    <location>
        <begin position="368"/>
        <end position="418"/>
    </location>
</feature>
<feature type="domain" description="SAM-like" evidence="3">
    <location>
        <begin position="792"/>
        <end position="821"/>
    </location>
</feature>
<dbReference type="InterPro" id="IPR055528">
    <property type="entry name" value="DUF7102"/>
</dbReference>
<gene>
    <name evidence="4" type="ORF">PVAR5_3396</name>
</gene>
<evidence type="ECO:0000259" key="2">
    <source>
        <dbReference type="Pfam" id="PF23394"/>
    </source>
</evidence>
<dbReference type="OrthoDB" id="3647246at2759"/>
<comment type="caution">
    <text evidence="4">The sequence shown here is derived from an EMBL/GenBank/DDBJ whole genome shotgun (WGS) entry which is preliminary data.</text>
</comment>
<reference evidence="5" key="1">
    <citation type="journal article" date="2014" name="Genome Announc.">
        <title>Draft genome sequence of the formaldehyde-resistant fungus Byssochlamys spectabilis No. 5 (anamorph Paecilomyces variotii No. 5) (NBRC109023).</title>
        <authorList>
            <person name="Oka T."/>
            <person name="Ekino K."/>
            <person name="Fukuda K."/>
            <person name="Nomura Y."/>
        </authorList>
    </citation>
    <scope>NUCLEOTIDE SEQUENCE [LARGE SCALE GENOMIC DNA]</scope>
    <source>
        <strain evidence="5">No. 5 / NBRC 109023</strain>
    </source>
</reference>
<organism evidence="4 5">
    <name type="scientific">Byssochlamys spectabilis (strain No. 5 / NBRC 109023)</name>
    <name type="common">Paecilomyces variotii</name>
    <dbReference type="NCBI Taxonomy" id="1356009"/>
    <lineage>
        <taxon>Eukaryota</taxon>
        <taxon>Fungi</taxon>
        <taxon>Dikarya</taxon>
        <taxon>Ascomycota</taxon>
        <taxon>Pezizomycotina</taxon>
        <taxon>Eurotiomycetes</taxon>
        <taxon>Eurotiomycetidae</taxon>
        <taxon>Eurotiales</taxon>
        <taxon>Thermoascaceae</taxon>
        <taxon>Paecilomyces</taxon>
    </lineage>
</organism>